<keyword evidence="11" id="KW-1185">Reference proteome</keyword>
<evidence type="ECO:0000256" key="7">
    <source>
        <dbReference type="ARBA" id="ARBA00023274"/>
    </source>
</evidence>
<sequence length="537" mass="61598">MLKAAPALPHGRHIFAYRNVKTNQVVYSLNRVLQNNAALKQLPDLGANRKPTALRKDMWKPLWTLALPESTQNGDAKEPYRQGLEVFRKLREYRKLHELNWTPPPELARPYTAKDIERIQTWLDQRGGSKKETPHDIIARRKKNLRARLVMDQKANSVADLAAILLEQESQGSTMSLTQRREAKQDRLKELEEMFDLASKEAVMKIDEDITKLQETMEGDKAQKRHYHDLTLKKRRAKFAMLQLMQAKAELNGMSTEEKNRHGELLRPIISTLRDLISKLNDGRLEAVRQRIRVLVAETKDLAAQGDALSEEKLVEQYDLHREKAELKLTEKLLKDIDLSADVDKLDLTEPAKLYQCQWSYMDWTLAALQLERGQTPSLTTTLEGTMEQAEKDQAKFEGFSYDSLLESFPVDSLEATHAPAKSTKAGEARNREKRQLKPVFTTEGITVHWENPSDPYFAAEWPENVQHVEMPAVRHRAPDPTVNYEAGSKTPTWVLKKAAKKAEQAQAKTQRSFLKSINSQVETLWRPEARKEKTSA</sequence>
<dbReference type="GO" id="GO:0003735">
    <property type="term" value="F:structural constituent of ribosome"/>
    <property type="evidence" value="ECO:0007669"/>
    <property type="project" value="TreeGrafter"/>
</dbReference>
<comment type="subcellular location">
    <subcellularLocation>
        <location evidence="1">Mitochondrion</location>
    </subcellularLocation>
</comment>
<feature type="coiled-coil region" evidence="9">
    <location>
        <begin position="174"/>
        <end position="201"/>
    </location>
</feature>
<dbReference type="GO" id="GO:0003697">
    <property type="term" value="F:single-stranded DNA binding"/>
    <property type="evidence" value="ECO:0007669"/>
    <property type="project" value="InterPro"/>
</dbReference>
<evidence type="ECO:0000256" key="2">
    <source>
        <dbReference type="ARBA" id="ARBA00010741"/>
    </source>
</evidence>
<keyword evidence="9" id="KW-0175">Coiled coil</keyword>
<evidence type="ECO:0000313" key="10">
    <source>
        <dbReference type="EMBL" id="WPH01976.1"/>
    </source>
</evidence>
<proteinExistence type="inferred from homology"/>
<dbReference type="Pfam" id="PF12829">
    <property type="entry name" value="Mhr1"/>
    <property type="match status" value="1"/>
</dbReference>
<dbReference type="InterPro" id="IPR024629">
    <property type="entry name" value="Ribosomal_mL67"/>
</dbReference>
<organism evidence="10 11">
    <name type="scientific">Acrodontium crateriforme</name>
    <dbReference type="NCBI Taxonomy" id="150365"/>
    <lineage>
        <taxon>Eukaryota</taxon>
        <taxon>Fungi</taxon>
        <taxon>Dikarya</taxon>
        <taxon>Ascomycota</taxon>
        <taxon>Pezizomycotina</taxon>
        <taxon>Dothideomycetes</taxon>
        <taxon>Dothideomycetidae</taxon>
        <taxon>Mycosphaerellales</taxon>
        <taxon>Teratosphaeriaceae</taxon>
        <taxon>Acrodontium</taxon>
    </lineage>
</organism>
<gene>
    <name evidence="10" type="ORF">R9X50_00483000</name>
</gene>
<dbReference type="GO" id="GO:0005840">
    <property type="term" value="C:ribosome"/>
    <property type="evidence" value="ECO:0007669"/>
    <property type="project" value="UniProtKB-KW"/>
</dbReference>
<evidence type="ECO:0000256" key="3">
    <source>
        <dbReference type="ARBA" id="ARBA00022980"/>
    </source>
</evidence>
<keyword evidence="6" id="KW-0804">Transcription</keyword>
<keyword evidence="5" id="KW-0496">Mitochondrion</keyword>
<name>A0AAQ3M8K1_9PEZI</name>
<evidence type="ECO:0000256" key="6">
    <source>
        <dbReference type="ARBA" id="ARBA00023163"/>
    </source>
</evidence>
<dbReference type="Proteomes" id="UP001303373">
    <property type="component" value="Chromosome 7"/>
</dbReference>
<comment type="similarity">
    <text evidence="2">Belongs to the mitochondrion-specific ribosomal protein mL67 family.</text>
</comment>
<dbReference type="PANTHER" id="PTHR28184:SF1">
    <property type="entry name" value="LARGE RIBOSOMAL SUBUNIT PROTEIN ML67"/>
    <property type="match status" value="1"/>
</dbReference>
<evidence type="ECO:0000256" key="5">
    <source>
        <dbReference type="ARBA" id="ARBA00023128"/>
    </source>
</evidence>
<dbReference type="EMBL" id="CP138586">
    <property type="protein sequence ID" value="WPH01976.1"/>
    <property type="molecule type" value="Genomic_DNA"/>
</dbReference>
<dbReference type="PANTHER" id="PTHR28184">
    <property type="entry name" value="MITOCHONDRIAL HOMOLOGOUS RECOMBINATION PROTEIN 1"/>
    <property type="match status" value="1"/>
</dbReference>
<evidence type="ECO:0000313" key="11">
    <source>
        <dbReference type="Proteomes" id="UP001303373"/>
    </source>
</evidence>
<dbReference type="GO" id="GO:0000150">
    <property type="term" value="F:DNA strand exchange activity"/>
    <property type="evidence" value="ECO:0007669"/>
    <property type="project" value="InterPro"/>
</dbReference>
<keyword evidence="7" id="KW-0687">Ribonucleoprotein</keyword>
<keyword evidence="3" id="KW-0689">Ribosomal protein</keyword>
<evidence type="ECO:0000256" key="9">
    <source>
        <dbReference type="SAM" id="Coils"/>
    </source>
</evidence>
<evidence type="ECO:0000256" key="8">
    <source>
        <dbReference type="ARBA" id="ARBA00035185"/>
    </source>
</evidence>
<dbReference type="GO" id="GO:1990904">
    <property type="term" value="C:ribonucleoprotein complex"/>
    <property type="evidence" value="ECO:0007669"/>
    <property type="project" value="UniProtKB-KW"/>
</dbReference>
<keyword evidence="4" id="KW-0805">Transcription regulation</keyword>
<reference evidence="10 11" key="1">
    <citation type="submission" date="2023-11" db="EMBL/GenBank/DDBJ databases">
        <title>An acidophilic fungus is an integral part of prey digestion in a carnivorous sundew plant.</title>
        <authorList>
            <person name="Tsai I.J."/>
        </authorList>
    </citation>
    <scope>NUCLEOTIDE SEQUENCE [LARGE SCALE GENOMIC DNA]</scope>
    <source>
        <strain evidence="10">169a</strain>
    </source>
</reference>
<protein>
    <recommendedName>
        <fullName evidence="8">Large ribosomal subunit protein mL67</fullName>
    </recommendedName>
</protein>
<evidence type="ECO:0000256" key="1">
    <source>
        <dbReference type="ARBA" id="ARBA00004173"/>
    </source>
</evidence>
<dbReference type="GO" id="GO:0005739">
    <property type="term" value="C:mitochondrion"/>
    <property type="evidence" value="ECO:0007669"/>
    <property type="project" value="UniProtKB-SubCell"/>
</dbReference>
<accession>A0AAQ3M8K1</accession>
<dbReference type="AlphaFoldDB" id="A0AAQ3M8K1"/>
<evidence type="ECO:0000256" key="4">
    <source>
        <dbReference type="ARBA" id="ARBA00023015"/>
    </source>
</evidence>